<evidence type="ECO:0000256" key="1">
    <source>
        <dbReference type="ARBA" id="ARBA00022737"/>
    </source>
</evidence>
<dbReference type="RefSeq" id="XP_030853340.1">
    <property type="nucleotide sequence ID" value="XM_030997480.1"/>
</dbReference>
<dbReference type="SUPFAM" id="SSF100934">
    <property type="entry name" value="Heat shock protein 70kD (HSP70), C-terminal subdomain"/>
    <property type="match status" value="1"/>
</dbReference>
<dbReference type="InterPro" id="IPR029048">
    <property type="entry name" value="HSP70_C_sf"/>
</dbReference>
<evidence type="ECO:0000256" key="2">
    <source>
        <dbReference type="ARBA" id="ARBA00023043"/>
    </source>
</evidence>
<sequence length="274" mass="30521">MTVDGERAESVASNQSGKRSGKKRLNIVIQCAASGDTSRLLECFANEEDPYHDRVESQLNSADEEGRSPVEIAVTENQIEMLKLLQEKGSGLDTRNSMSARTPLDMACILGRNEALKALLAGGADANNSTKRGYTAIHHAAAWGRMDCLKTLVKYGASLTIKTKHGERARDTALRYKHEDCSFFLDWSEARRGLVSILQETKETIEDPQKLQGRLAKDEKMTGLNVCGEKQEWLDSNPNASIEDFHKQEEDLRTSLEAILVKLSEPPPEKPHRR</sequence>
<dbReference type="Pfam" id="PF12796">
    <property type="entry name" value="Ank_2"/>
    <property type="match status" value="1"/>
</dbReference>
<dbReference type="InterPro" id="IPR002110">
    <property type="entry name" value="Ankyrin_rpt"/>
</dbReference>
<dbReference type="OMA" id="NIVIQCA"/>
<evidence type="ECO:0008006" key="7">
    <source>
        <dbReference type="Google" id="ProtNLM"/>
    </source>
</evidence>
<dbReference type="AlphaFoldDB" id="A0A7M7T4J6"/>
<evidence type="ECO:0000256" key="3">
    <source>
        <dbReference type="PROSITE-ProRule" id="PRU00023"/>
    </source>
</evidence>
<dbReference type="KEGG" id="spu:578535"/>
<reference evidence="6" key="1">
    <citation type="submission" date="2015-02" db="EMBL/GenBank/DDBJ databases">
        <title>Genome sequencing for Strongylocentrotus purpuratus.</title>
        <authorList>
            <person name="Murali S."/>
            <person name="Liu Y."/>
            <person name="Vee V."/>
            <person name="English A."/>
            <person name="Wang M."/>
            <person name="Skinner E."/>
            <person name="Han Y."/>
            <person name="Muzny D.M."/>
            <person name="Worley K.C."/>
            <person name="Gibbs R.A."/>
        </authorList>
    </citation>
    <scope>NUCLEOTIDE SEQUENCE</scope>
</reference>
<evidence type="ECO:0000313" key="6">
    <source>
        <dbReference type="Proteomes" id="UP000007110"/>
    </source>
</evidence>
<accession>A0A7M7T4J6</accession>
<protein>
    <recommendedName>
        <fullName evidence="7">Ankyrin repeat domain-containing protein 45</fullName>
    </recommendedName>
</protein>
<feature type="region of interest" description="Disordered" evidence="4">
    <location>
        <begin position="1"/>
        <end position="20"/>
    </location>
</feature>
<dbReference type="PROSITE" id="PS50088">
    <property type="entry name" value="ANK_REPEAT"/>
    <property type="match status" value="3"/>
</dbReference>
<dbReference type="PANTHER" id="PTHR24166:SF58">
    <property type="entry name" value="ANKYCORBIN-LIKE"/>
    <property type="match status" value="1"/>
</dbReference>
<dbReference type="OrthoDB" id="194358at2759"/>
<feature type="repeat" description="ANK" evidence="3">
    <location>
        <begin position="99"/>
        <end position="131"/>
    </location>
</feature>
<reference evidence="5" key="2">
    <citation type="submission" date="2021-01" db="UniProtKB">
        <authorList>
            <consortium name="EnsemblMetazoa"/>
        </authorList>
    </citation>
    <scope>IDENTIFICATION</scope>
</reference>
<keyword evidence="1" id="KW-0677">Repeat</keyword>
<evidence type="ECO:0000256" key="4">
    <source>
        <dbReference type="SAM" id="MobiDB-lite"/>
    </source>
</evidence>
<dbReference type="Gene3D" id="1.20.1270.10">
    <property type="match status" value="1"/>
</dbReference>
<feature type="repeat" description="ANK" evidence="3">
    <location>
        <begin position="132"/>
        <end position="164"/>
    </location>
</feature>
<dbReference type="PANTHER" id="PTHR24166">
    <property type="entry name" value="ROLLING PEBBLES, ISOFORM B"/>
    <property type="match status" value="1"/>
</dbReference>
<keyword evidence="2 3" id="KW-0040">ANK repeat</keyword>
<dbReference type="FunCoup" id="A0A7M7T4J6">
    <property type="interactions" value="134"/>
</dbReference>
<proteinExistence type="predicted"/>
<keyword evidence="6" id="KW-1185">Reference proteome</keyword>
<name>A0A7M7T4J6_STRPU</name>
<dbReference type="InterPro" id="IPR036770">
    <property type="entry name" value="Ankyrin_rpt-contain_sf"/>
</dbReference>
<organism evidence="5 6">
    <name type="scientific">Strongylocentrotus purpuratus</name>
    <name type="common">Purple sea urchin</name>
    <dbReference type="NCBI Taxonomy" id="7668"/>
    <lineage>
        <taxon>Eukaryota</taxon>
        <taxon>Metazoa</taxon>
        <taxon>Echinodermata</taxon>
        <taxon>Eleutherozoa</taxon>
        <taxon>Echinozoa</taxon>
        <taxon>Echinoidea</taxon>
        <taxon>Euechinoidea</taxon>
        <taxon>Echinacea</taxon>
        <taxon>Camarodonta</taxon>
        <taxon>Echinidea</taxon>
        <taxon>Strongylocentrotidae</taxon>
        <taxon>Strongylocentrotus</taxon>
    </lineage>
</organism>
<dbReference type="Proteomes" id="UP000007110">
    <property type="component" value="Unassembled WGS sequence"/>
</dbReference>
<feature type="repeat" description="ANK" evidence="3">
    <location>
        <begin position="65"/>
        <end position="97"/>
    </location>
</feature>
<dbReference type="GeneID" id="578535"/>
<dbReference type="PROSITE" id="PS50297">
    <property type="entry name" value="ANK_REP_REGION"/>
    <property type="match status" value="3"/>
</dbReference>
<dbReference type="Gene3D" id="1.25.40.20">
    <property type="entry name" value="Ankyrin repeat-containing domain"/>
    <property type="match status" value="1"/>
</dbReference>
<dbReference type="SMART" id="SM00248">
    <property type="entry name" value="ANK"/>
    <property type="match status" value="3"/>
</dbReference>
<dbReference type="EnsemblMetazoa" id="XM_030997480">
    <property type="protein sequence ID" value="XP_030853340"/>
    <property type="gene ID" value="LOC578535"/>
</dbReference>
<dbReference type="SUPFAM" id="SSF48403">
    <property type="entry name" value="Ankyrin repeat"/>
    <property type="match status" value="1"/>
</dbReference>
<dbReference type="InterPro" id="IPR050889">
    <property type="entry name" value="Dendritic_Spine_Reg/Scaffold"/>
</dbReference>
<evidence type="ECO:0000313" key="5">
    <source>
        <dbReference type="EnsemblMetazoa" id="XP_030853340"/>
    </source>
</evidence>
<dbReference type="InParanoid" id="A0A7M7T4J6"/>